<dbReference type="GO" id="GO:0051707">
    <property type="term" value="P:response to other organism"/>
    <property type="evidence" value="ECO:0007669"/>
    <property type="project" value="UniProtKB-ARBA"/>
</dbReference>
<dbReference type="InterPro" id="IPR002182">
    <property type="entry name" value="NB-ARC"/>
</dbReference>
<dbReference type="AlphaFoldDB" id="A0A178VAQ6"/>
<dbReference type="InterPro" id="IPR058922">
    <property type="entry name" value="WHD_DRP"/>
</dbReference>
<dbReference type="CDD" id="cd14798">
    <property type="entry name" value="RX-CC_like"/>
    <property type="match status" value="1"/>
</dbReference>
<dbReference type="InterPro" id="IPR038005">
    <property type="entry name" value="RX-like_CC"/>
</dbReference>
<dbReference type="InterPro" id="IPR032675">
    <property type="entry name" value="LRR_dom_sf"/>
</dbReference>
<organism evidence="8 9">
    <name type="scientific">Arabidopsis thaliana</name>
    <name type="common">Mouse-ear cress</name>
    <dbReference type="NCBI Taxonomy" id="3702"/>
    <lineage>
        <taxon>Eukaryota</taxon>
        <taxon>Viridiplantae</taxon>
        <taxon>Streptophyta</taxon>
        <taxon>Embryophyta</taxon>
        <taxon>Tracheophyta</taxon>
        <taxon>Spermatophyta</taxon>
        <taxon>Magnoliopsida</taxon>
        <taxon>eudicotyledons</taxon>
        <taxon>Gunneridae</taxon>
        <taxon>Pentapetalae</taxon>
        <taxon>rosids</taxon>
        <taxon>malvids</taxon>
        <taxon>Brassicales</taxon>
        <taxon>Brassicaceae</taxon>
        <taxon>Camelineae</taxon>
        <taxon>Arabidopsis</taxon>
    </lineage>
</organism>
<dbReference type="InterPro" id="IPR055414">
    <property type="entry name" value="LRR_R13L4/SHOC2-like"/>
</dbReference>
<dbReference type="GO" id="GO:0006952">
    <property type="term" value="P:defense response"/>
    <property type="evidence" value="ECO:0007669"/>
    <property type="project" value="UniProtKB-KW"/>
</dbReference>
<dbReference type="PRINTS" id="PR00364">
    <property type="entry name" value="DISEASERSIST"/>
</dbReference>
<name>A0A178VAQ6_ARATH</name>
<dbReference type="FunFam" id="3.40.50.300:FF:001091">
    <property type="entry name" value="Probable disease resistance protein At1g61300"/>
    <property type="match status" value="1"/>
</dbReference>
<dbReference type="Pfam" id="PF18052">
    <property type="entry name" value="Rx_N"/>
    <property type="match status" value="1"/>
</dbReference>
<sequence length="847" mass="98468">MVDAITEFVVGKIDNYLIEEAPMLIGVKDDLEELKTELTCIQVYLKNVEVCDKEDEVSKEWTKLVLDIAYDVEDVLDTYFLKLEKRLHRLGLMRLTNIISDKKDAYNILDDIKTLKRRTLDVTRKLEMYGIGNFNEHRVVASTSRVREVRRARSDDQEERVVGLADDAKVLLTKLLDDDGDNKTYMISIFGMEGLGKTSLARKLFNSSDVKESFEYRVWTNVSGECNTRDILMRIISSLEETSEGELEKMAQQELEVYLHDILQEKRYLVVVDDIWESEALESLKRALPCSYQGSRVIITTSIRVVAEGTDKRVYTHNIRFLTFKESWNLFEKKAFRYILKVDQELQKIGKEMVQKCGGLPRTTVVLAGLMSRKKPNEWNDVWSSLRVKDDNIHVSSLFDLSFKDMGHELKLCFLYLSVFPEDYEVDVEKLIQLLVAEGFIQEDKEMTMEDVARYYIEDLVDISLVEVVKRKKGKLMSFRIHDLVREFTIKKSKELNFVNVYDEQHSSTTSRREVVHHLMDDNYLCDRRVNTQMRSFLFFGKRRSDITYVETITLKLKLLRVLNLGGLHFICQGYSPWSLPDVIGGLVHLRYLGIADTVVNNLPDFISNLRFLQTLDASGNSFERMTDLSKLTSLRHLTGRFIGELLISDAVNLQTLRSISSYSWSKLKHELLINLRDLEIYEFHILNDQIKVPLDLVSLSKLKNLRVLKIEVVSFSLFFEETVRFELLVKLTLHCDVRRLPRDMDLIFPSLESLTLVTNLQEDPMPTLQKLQRLENLVLYSCVYPGAKMFINAQGFCRLRKLKVIITRLDELEIEEEAMPCLMKLKLDNKDGATKLRIPDRMRAFV</sequence>
<evidence type="ECO:0000313" key="9">
    <source>
        <dbReference type="Proteomes" id="UP000078284"/>
    </source>
</evidence>
<evidence type="ECO:0000259" key="4">
    <source>
        <dbReference type="Pfam" id="PF00931"/>
    </source>
</evidence>
<dbReference type="SUPFAM" id="SSF52058">
    <property type="entry name" value="L domain-like"/>
    <property type="match status" value="1"/>
</dbReference>
<feature type="domain" description="Disease resistance R13L4/SHOC-2-like LRR" evidence="7">
    <location>
        <begin position="533"/>
        <end position="830"/>
    </location>
</feature>
<dbReference type="Gene3D" id="1.10.10.10">
    <property type="entry name" value="Winged helix-like DNA-binding domain superfamily/Winged helix DNA-binding domain"/>
    <property type="match status" value="1"/>
</dbReference>
<comment type="caution">
    <text evidence="8">The sequence shown here is derived from an EMBL/GenBank/DDBJ whole genome shotgun (WGS) entry which is preliminary data.</text>
</comment>
<protein>
    <recommendedName>
        <fullName evidence="10">Disease resistance protein RPP13 variant</fullName>
    </recommendedName>
</protein>
<evidence type="ECO:0000259" key="6">
    <source>
        <dbReference type="Pfam" id="PF23559"/>
    </source>
</evidence>
<dbReference type="EMBL" id="LUHQ01000003">
    <property type="protein sequence ID" value="OAP03397.1"/>
    <property type="molecule type" value="Genomic_DNA"/>
</dbReference>
<evidence type="ECO:0000313" key="8">
    <source>
        <dbReference type="EMBL" id="OAP03397.1"/>
    </source>
</evidence>
<dbReference type="FunFam" id="1.10.10.10:FF:000322">
    <property type="entry name" value="Probable disease resistance protein At1g63360"/>
    <property type="match status" value="1"/>
</dbReference>
<dbReference type="InterPro" id="IPR027417">
    <property type="entry name" value="P-loop_NTPase"/>
</dbReference>
<feature type="domain" description="Disease resistance N-terminal" evidence="5">
    <location>
        <begin position="7"/>
        <end position="87"/>
    </location>
</feature>
<keyword evidence="3" id="KW-0611">Plant defense</keyword>
<accession>A0A178VAQ6</accession>
<evidence type="ECO:0000259" key="7">
    <source>
        <dbReference type="Pfam" id="PF23598"/>
    </source>
</evidence>
<gene>
    <name evidence="8" type="ordered locus">AXX17_At3g40610</name>
</gene>
<dbReference type="ExpressionAtlas" id="A0A178VAQ6">
    <property type="expression patterns" value="baseline and differential"/>
</dbReference>
<dbReference type="InterPro" id="IPR036388">
    <property type="entry name" value="WH-like_DNA-bd_sf"/>
</dbReference>
<evidence type="ECO:0000259" key="5">
    <source>
        <dbReference type="Pfam" id="PF18052"/>
    </source>
</evidence>
<dbReference type="InterPro" id="IPR041118">
    <property type="entry name" value="Rx_N"/>
</dbReference>
<dbReference type="GO" id="GO:0043531">
    <property type="term" value="F:ADP binding"/>
    <property type="evidence" value="ECO:0007669"/>
    <property type="project" value="InterPro"/>
</dbReference>
<dbReference type="Pfam" id="PF23559">
    <property type="entry name" value="WHD_DRP"/>
    <property type="match status" value="1"/>
</dbReference>
<dbReference type="Gene3D" id="1.20.5.4130">
    <property type="match status" value="1"/>
</dbReference>
<dbReference type="Pfam" id="PF00931">
    <property type="entry name" value="NB-ARC"/>
    <property type="match status" value="1"/>
</dbReference>
<evidence type="ECO:0000256" key="1">
    <source>
        <dbReference type="ARBA" id="ARBA00022737"/>
    </source>
</evidence>
<dbReference type="SUPFAM" id="SSF52540">
    <property type="entry name" value="P-loop containing nucleoside triphosphate hydrolases"/>
    <property type="match status" value="1"/>
</dbReference>
<dbReference type="Gene3D" id="3.80.10.10">
    <property type="entry name" value="Ribonuclease Inhibitor"/>
    <property type="match status" value="1"/>
</dbReference>
<dbReference type="InterPro" id="IPR044974">
    <property type="entry name" value="Disease_R_plants"/>
</dbReference>
<feature type="domain" description="Disease resistance protein winged helix" evidence="6">
    <location>
        <begin position="419"/>
        <end position="488"/>
    </location>
</feature>
<dbReference type="Pfam" id="PF23598">
    <property type="entry name" value="LRR_14"/>
    <property type="match status" value="1"/>
</dbReference>
<dbReference type="InterPro" id="IPR042197">
    <property type="entry name" value="Apaf_helical"/>
</dbReference>
<keyword evidence="2" id="KW-0547">Nucleotide-binding</keyword>
<proteinExistence type="predicted"/>
<reference evidence="9" key="1">
    <citation type="journal article" date="2016" name="Proc. Natl. Acad. Sci. U.S.A.">
        <title>Chromosome-level assembly of Arabidopsis thaliana Ler reveals the extent of translocation and inversion polymorphisms.</title>
        <authorList>
            <person name="Zapata L."/>
            <person name="Ding J."/>
            <person name="Willing E.M."/>
            <person name="Hartwig B."/>
            <person name="Bezdan D."/>
            <person name="Jiao W.B."/>
            <person name="Patel V."/>
            <person name="Velikkakam James G."/>
            <person name="Koornneef M."/>
            <person name="Ossowski S."/>
            <person name="Schneeberger K."/>
        </authorList>
    </citation>
    <scope>NUCLEOTIDE SEQUENCE [LARGE SCALE GENOMIC DNA]</scope>
    <source>
        <strain evidence="9">cv. Landsberg erecta</strain>
    </source>
</reference>
<evidence type="ECO:0008006" key="10">
    <source>
        <dbReference type="Google" id="ProtNLM"/>
    </source>
</evidence>
<evidence type="ECO:0000256" key="2">
    <source>
        <dbReference type="ARBA" id="ARBA00022741"/>
    </source>
</evidence>
<dbReference type="PANTHER" id="PTHR23155">
    <property type="entry name" value="DISEASE RESISTANCE PROTEIN RP"/>
    <property type="match status" value="1"/>
</dbReference>
<keyword evidence="1" id="KW-0677">Repeat</keyword>
<dbReference type="Gene3D" id="1.10.8.430">
    <property type="entry name" value="Helical domain of apoptotic protease-activating factors"/>
    <property type="match status" value="1"/>
</dbReference>
<feature type="domain" description="NB-ARC" evidence="4">
    <location>
        <begin position="172"/>
        <end position="337"/>
    </location>
</feature>
<dbReference type="Proteomes" id="UP000078284">
    <property type="component" value="Chromosome 3"/>
</dbReference>
<evidence type="ECO:0000256" key="3">
    <source>
        <dbReference type="ARBA" id="ARBA00022821"/>
    </source>
</evidence>
<dbReference type="Gene3D" id="3.40.50.300">
    <property type="entry name" value="P-loop containing nucleotide triphosphate hydrolases"/>
    <property type="match status" value="1"/>
</dbReference>
<dbReference type="PANTHER" id="PTHR23155:SF1193">
    <property type="entry name" value="DISEASE RESISTANCE PROTEIN RPP13-RELATED"/>
    <property type="match status" value="1"/>
</dbReference>